<proteinExistence type="predicted"/>
<comment type="caution">
    <text evidence="3">The sequence shown here is derived from an EMBL/GenBank/DDBJ whole genome shotgun (WGS) entry which is preliminary data.</text>
</comment>
<evidence type="ECO:0000256" key="2">
    <source>
        <dbReference type="SAM" id="SignalP"/>
    </source>
</evidence>
<keyword evidence="2" id="KW-0732">Signal</keyword>
<evidence type="ECO:0000313" key="4">
    <source>
        <dbReference type="Proteomes" id="UP000634672"/>
    </source>
</evidence>
<dbReference type="PANTHER" id="PTHR43649">
    <property type="entry name" value="ARABINOSE-BINDING PROTEIN-RELATED"/>
    <property type="match status" value="1"/>
</dbReference>
<dbReference type="RefSeq" id="WP_187018766.1">
    <property type="nucleotide sequence ID" value="NZ_JACOPB010000001.1"/>
</dbReference>
<feature type="compositionally biased region" description="Polar residues" evidence="1">
    <location>
        <begin position="27"/>
        <end position="47"/>
    </location>
</feature>
<evidence type="ECO:0000256" key="1">
    <source>
        <dbReference type="SAM" id="MobiDB-lite"/>
    </source>
</evidence>
<gene>
    <name evidence="3" type="ORF">H8S75_01410</name>
</gene>
<evidence type="ECO:0000313" key="3">
    <source>
        <dbReference type="EMBL" id="MBC5706611.1"/>
    </source>
</evidence>
<dbReference type="PROSITE" id="PS51257">
    <property type="entry name" value="PROKAR_LIPOPROTEIN"/>
    <property type="match status" value="1"/>
</dbReference>
<accession>A0ABR7H0H9</accession>
<dbReference type="InterPro" id="IPR050490">
    <property type="entry name" value="Bact_solute-bd_prot1"/>
</dbReference>
<dbReference type="Pfam" id="PF13416">
    <property type="entry name" value="SBP_bac_8"/>
    <property type="match status" value="1"/>
</dbReference>
<dbReference type="SUPFAM" id="SSF53850">
    <property type="entry name" value="Periplasmic binding protein-like II"/>
    <property type="match status" value="1"/>
</dbReference>
<reference evidence="3 4" key="1">
    <citation type="submission" date="2020-08" db="EMBL/GenBank/DDBJ databases">
        <title>Genome public.</title>
        <authorList>
            <person name="Liu C."/>
            <person name="Sun Q."/>
        </authorList>
    </citation>
    <scope>NUCLEOTIDE SEQUENCE [LARGE SCALE GENOMIC DNA]</scope>
    <source>
        <strain evidence="3 4">NSJ-66</strain>
    </source>
</reference>
<organism evidence="3 4">
    <name type="scientific">Hungatella hominis</name>
    <dbReference type="NCBI Taxonomy" id="2763050"/>
    <lineage>
        <taxon>Bacteria</taxon>
        <taxon>Bacillati</taxon>
        <taxon>Bacillota</taxon>
        <taxon>Clostridia</taxon>
        <taxon>Lachnospirales</taxon>
        <taxon>Lachnospiraceae</taxon>
        <taxon>Hungatella</taxon>
    </lineage>
</organism>
<feature type="chain" id="PRO_5046815882" evidence="2">
    <location>
        <begin position="24"/>
        <end position="447"/>
    </location>
</feature>
<name>A0ABR7H0H9_9FIRM</name>
<keyword evidence="4" id="KW-1185">Reference proteome</keyword>
<dbReference type="InterPro" id="IPR006059">
    <property type="entry name" value="SBP"/>
</dbReference>
<dbReference type="Gene3D" id="3.40.190.10">
    <property type="entry name" value="Periplasmic binding protein-like II"/>
    <property type="match status" value="2"/>
</dbReference>
<protein>
    <submittedName>
        <fullName evidence="3">Extracellular solute-binding protein</fullName>
    </submittedName>
</protein>
<feature type="signal peptide" evidence="2">
    <location>
        <begin position="1"/>
        <end position="23"/>
    </location>
</feature>
<sequence>MRKSGKMKIVAVALSLCCTAVLGACGSGSSQTKASGETTSGSQVVTESENKTVGAKKQEEGLTGELNIFVHVGSMDINPVVEKMKEENPNLKINVELGSATQYETVLKTKLSAGEAPDIMTVWPGSRTSDYAQKGYLEKLTDEPWVSRIPGTINSEFSYENDLYAMCFNVGGEGLLYNQDLFDQLGLSVPQNFDELLAVCETFQKNGVQPFASGFKDDWVIMRYTNSAFATLGYGREPDFDKKLASGELDFSYPGWVELFDKYGTLLDKKYFGDAILSTDSSQAIADFATGKTAMMIHTSSTISEIRKVAPDMNLGLTATPVNNAGEELYANWKSGLGFAVSSKSKNKEAARRFMEIWSDPEVNEALYRDNAQPTILTDVPATGTDPALQDFYSKFVSTEKFALGAHDRWPAGMSNNWKKKLQEFVGRQIDTKQMIDWLNEEYQSMK</sequence>
<dbReference type="EMBL" id="JACOPB010000001">
    <property type="protein sequence ID" value="MBC5706611.1"/>
    <property type="molecule type" value="Genomic_DNA"/>
</dbReference>
<feature type="region of interest" description="Disordered" evidence="1">
    <location>
        <begin position="26"/>
        <end position="57"/>
    </location>
</feature>
<dbReference type="Proteomes" id="UP000634672">
    <property type="component" value="Unassembled WGS sequence"/>
</dbReference>